<dbReference type="RefSeq" id="WP_004688233.1">
    <property type="nucleotide sequence ID" value="NZ_EQ999546.1"/>
</dbReference>
<name>A0A0E1XCD1_9HYPH</name>
<dbReference type="HOGENOM" id="CLU_139757_0_0_5"/>
<dbReference type="GeneID" id="55590510"/>
<organism evidence="1">
    <name type="scientific">Brucella pinnipedialis M292/94/1</name>
    <dbReference type="NCBI Taxonomy" id="520462"/>
    <lineage>
        <taxon>Bacteria</taxon>
        <taxon>Pseudomonadati</taxon>
        <taxon>Pseudomonadota</taxon>
        <taxon>Alphaproteobacteria</taxon>
        <taxon>Hyphomicrobiales</taxon>
        <taxon>Brucellaceae</taxon>
        <taxon>Brucella/Ochrobactrum group</taxon>
        <taxon>Brucella</taxon>
    </lineage>
</organism>
<dbReference type="EMBL" id="EQ999546">
    <property type="protein sequence ID" value="EEZ30947.1"/>
    <property type="molecule type" value="Genomic_DNA"/>
</dbReference>
<dbReference type="AlphaFoldDB" id="A0A0E1XCD1"/>
<dbReference type="PROSITE" id="PS51257">
    <property type="entry name" value="PROKAR_LIPOPROTEIN"/>
    <property type="match status" value="1"/>
</dbReference>
<evidence type="ECO:0008006" key="2">
    <source>
        <dbReference type="Google" id="ProtNLM"/>
    </source>
</evidence>
<proteinExistence type="predicted"/>
<evidence type="ECO:0000313" key="1">
    <source>
        <dbReference type="EMBL" id="EEZ30947.1"/>
    </source>
</evidence>
<sequence>MKKLLILAAGMMLAGCITDAGKLEDRIAAQRAPSPAIKQLIINEARNILLDPYSVRDVSISSLIPNLKSSNNDGFICVRFNAKNSYGAYTGLKTVGTNVISGRLLGYFTNPAICAYPTVKWHPLPEVSQLRKL</sequence>
<gene>
    <name evidence="1" type="ORF">BALG_01067</name>
</gene>
<reference evidence="1" key="1">
    <citation type="submission" date="2009-01" db="EMBL/GenBank/DDBJ databases">
        <title>The Genome Sequence of Brucella pinnipedialis M292/94/1.</title>
        <authorList>
            <consortium name="The Broad Institute Genome Sequencing Platform"/>
            <person name="Ward D."/>
            <person name="Young S.K."/>
            <person name="Kodira C.D."/>
            <person name="Zeng Q."/>
            <person name="Koehrsen M."/>
            <person name="Alvarado L."/>
            <person name="Berlin A."/>
            <person name="Borenstein D."/>
            <person name="Chen Z."/>
            <person name="Engels R."/>
            <person name="Freedman E."/>
            <person name="Gellesch M."/>
            <person name="Goldberg J."/>
            <person name="Griggs A."/>
            <person name="Gujja S."/>
            <person name="Heiman D."/>
            <person name="Hepburn T."/>
            <person name="Howarth C."/>
            <person name="Jen D."/>
            <person name="Larson L."/>
            <person name="Lewis B."/>
            <person name="Mehta T."/>
            <person name="Park D."/>
            <person name="Pearson M."/>
            <person name="Roberts A."/>
            <person name="Saif S."/>
            <person name="Shea T."/>
            <person name="Shenoy N."/>
            <person name="Sisk P."/>
            <person name="Stolte C."/>
            <person name="Sykes S."/>
            <person name="Walk T."/>
            <person name="White J."/>
            <person name="Yandava C."/>
            <person name="Whatmore A.M."/>
            <person name="Perrett L.L."/>
            <person name="O'Callaghan D."/>
            <person name="Nusbaum C."/>
            <person name="Galagan J."/>
            <person name="Birren B."/>
        </authorList>
    </citation>
    <scope>NUCLEOTIDE SEQUENCE [LARGE SCALE GENOMIC DNA]</scope>
    <source>
        <strain evidence="1">M292/94/1</strain>
    </source>
</reference>
<accession>A0A0E1XCD1</accession>
<dbReference type="Proteomes" id="UP000004659">
    <property type="component" value="Unassembled WGS sequence"/>
</dbReference>
<protein>
    <recommendedName>
        <fullName evidence="2">Lipoprotein</fullName>
    </recommendedName>
</protein>